<dbReference type="PROSITE" id="PS01095">
    <property type="entry name" value="GH18_1"/>
    <property type="match status" value="1"/>
</dbReference>
<evidence type="ECO:0000256" key="3">
    <source>
        <dbReference type="ARBA" id="ARBA00022669"/>
    </source>
</evidence>
<dbReference type="EC" id="3.2.1.14" evidence="2"/>
<reference evidence="12" key="1">
    <citation type="journal article" date="2020" name="Stud. Mycol.">
        <title>101 Dothideomycetes genomes: a test case for predicting lifestyles and emergence of pathogens.</title>
        <authorList>
            <person name="Haridas S."/>
            <person name="Albert R."/>
            <person name="Binder M."/>
            <person name="Bloem J."/>
            <person name="Labutti K."/>
            <person name="Salamov A."/>
            <person name="Andreopoulos B."/>
            <person name="Baker S."/>
            <person name="Barry K."/>
            <person name="Bills G."/>
            <person name="Bluhm B."/>
            <person name="Cannon C."/>
            <person name="Castanera R."/>
            <person name="Culley D."/>
            <person name="Daum C."/>
            <person name="Ezra D."/>
            <person name="Gonzalez J."/>
            <person name="Henrissat B."/>
            <person name="Kuo A."/>
            <person name="Liang C."/>
            <person name="Lipzen A."/>
            <person name="Lutzoni F."/>
            <person name="Magnuson J."/>
            <person name="Mondo S."/>
            <person name="Nolan M."/>
            <person name="Ohm R."/>
            <person name="Pangilinan J."/>
            <person name="Park H.-J."/>
            <person name="Ramirez L."/>
            <person name="Alfaro M."/>
            <person name="Sun H."/>
            <person name="Tritt A."/>
            <person name="Yoshinaga Y."/>
            <person name="Zwiers L.-H."/>
            <person name="Turgeon B."/>
            <person name="Goodwin S."/>
            <person name="Spatafora J."/>
            <person name="Crous P."/>
            <person name="Grigoriev I."/>
        </authorList>
    </citation>
    <scope>NUCLEOTIDE SEQUENCE</scope>
    <source>
        <strain evidence="12">ATCC 74209</strain>
    </source>
</reference>
<dbReference type="GO" id="GO:0008843">
    <property type="term" value="F:endochitinase activity"/>
    <property type="evidence" value="ECO:0007669"/>
    <property type="project" value="UniProtKB-EC"/>
</dbReference>
<protein>
    <recommendedName>
        <fullName evidence="2">chitinase</fullName>
        <ecNumber evidence="2">3.2.1.14</ecNumber>
    </recommendedName>
</protein>
<dbReference type="InterPro" id="IPR050542">
    <property type="entry name" value="Glycosyl_Hydrlase18_Chitinase"/>
</dbReference>
<dbReference type="GO" id="GO:0005576">
    <property type="term" value="C:extracellular region"/>
    <property type="evidence" value="ECO:0007669"/>
    <property type="project" value="TreeGrafter"/>
</dbReference>
<evidence type="ECO:0000256" key="7">
    <source>
        <dbReference type="ARBA" id="ARBA00023295"/>
    </source>
</evidence>
<evidence type="ECO:0000313" key="13">
    <source>
        <dbReference type="Proteomes" id="UP000799536"/>
    </source>
</evidence>
<evidence type="ECO:0000256" key="9">
    <source>
        <dbReference type="ARBA" id="ARBA00025727"/>
    </source>
</evidence>
<evidence type="ECO:0000256" key="6">
    <source>
        <dbReference type="ARBA" id="ARBA00023277"/>
    </source>
</evidence>
<evidence type="ECO:0000256" key="8">
    <source>
        <dbReference type="ARBA" id="ARBA00023326"/>
    </source>
</evidence>
<dbReference type="GO" id="GO:0006032">
    <property type="term" value="P:chitin catabolic process"/>
    <property type="evidence" value="ECO:0007669"/>
    <property type="project" value="UniProtKB-KW"/>
</dbReference>
<dbReference type="AlphaFoldDB" id="A0A9P4MLR0"/>
<dbReference type="EMBL" id="ML994240">
    <property type="protein sequence ID" value="KAF2197394.1"/>
    <property type="molecule type" value="Genomic_DNA"/>
</dbReference>
<keyword evidence="4 10" id="KW-0378">Hydrolase</keyword>
<evidence type="ECO:0000256" key="4">
    <source>
        <dbReference type="ARBA" id="ARBA00022801"/>
    </source>
</evidence>
<keyword evidence="7 10" id="KW-0326">Glycosidase</keyword>
<dbReference type="InterPro" id="IPR001579">
    <property type="entry name" value="Glyco_hydro_18_chit_AS"/>
</dbReference>
<name>A0A9P4MLR0_9PLEO</name>
<dbReference type="CDD" id="cd02877">
    <property type="entry name" value="GH18_hevamine_XipI_class_III"/>
    <property type="match status" value="1"/>
</dbReference>
<dbReference type="GO" id="GO:0000272">
    <property type="term" value="P:polysaccharide catabolic process"/>
    <property type="evidence" value="ECO:0007669"/>
    <property type="project" value="UniProtKB-KW"/>
</dbReference>
<keyword evidence="5" id="KW-0146">Chitin degradation</keyword>
<evidence type="ECO:0000256" key="1">
    <source>
        <dbReference type="ARBA" id="ARBA00000822"/>
    </source>
</evidence>
<organism evidence="12 13">
    <name type="scientific">Delitschia confertaspora ATCC 74209</name>
    <dbReference type="NCBI Taxonomy" id="1513339"/>
    <lineage>
        <taxon>Eukaryota</taxon>
        <taxon>Fungi</taxon>
        <taxon>Dikarya</taxon>
        <taxon>Ascomycota</taxon>
        <taxon>Pezizomycotina</taxon>
        <taxon>Dothideomycetes</taxon>
        <taxon>Pleosporomycetidae</taxon>
        <taxon>Pleosporales</taxon>
        <taxon>Delitschiaceae</taxon>
        <taxon>Delitschia</taxon>
    </lineage>
</organism>
<proteinExistence type="inferred from homology"/>
<dbReference type="InterPro" id="IPR001223">
    <property type="entry name" value="Glyco_hydro18_cat"/>
</dbReference>
<comment type="caution">
    <text evidence="12">The sequence shown here is derived from an EMBL/GenBank/DDBJ whole genome shotgun (WGS) entry which is preliminary data.</text>
</comment>
<dbReference type="OrthoDB" id="6020543at2759"/>
<comment type="similarity">
    <text evidence="9">Belongs to the glycosyl hydrolase 18 family. Chitinase class III subfamily.</text>
</comment>
<dbReference type="InterPro" id="IPR045321">
    <property type="entry name" value="Cts1-like"/>
</dbReference>
<keyword evidence="3" id="KW-0147">Chitin-binding</keyword>
<feature type="domain" description="GH18" evidence="11">
    <location>
        <begin position="26"/>
        <end position="329"/>
    </location>
</feature>
<evidence type="ECO:0000259" key="11">
    <source>
        <dbReference type="PROSITE" id="PS51910"/>
    </source>
</evidence>
<dbReference type="PROSITE" id="PS51910">
    <property type="entry name" value="GH18_2"/>
    <property type="match status" value="1"/>
</dbReference>
<keyword evidence="13" id="KW-1185">Reference proteome</keyword>
<dbReference type="PANTHER" id="PTHR45708">
    <property type="entry name" value="ENDOCHITINASE"/>
    <property type="match status" value="1"/>
</dbReference>
<evidence type="ECO:0000256" key="2">
    <source>
        <dbReference type="ARBA" id="ARBA00012729"/>
    </source>
</evidence>
<evidence type="ECO:0000256" key="10">
    <source>
        <dbReference type="RuleBase" id="RU000489"/>
    </source>
</evidence>
<accession>A0A9P4MLR0</accession>
<sequence>MRSATFFTAAAATTGAFAAYNPSSKSTVAVYWGQNSYMQGSGELAQQRLSKYCQDPSIDIINLSFLYRFNGIGNSIVIDFANQGDKCTLFPGTETLNCPEIAADIATCQAAGKTIILSIGGATYNEGGWPSESAASAAADKVWAMFGPQQPGSREIRPFGSSVIDGFDFDFEATTNNAVALARKLRSNMDAAAGTKKFYLTAAPQCVFPDAANQAAMNAVPFDIVWVQFYNNYCGVDKFTGAESQAYNFATWDNWAKTESANKNVKIMVGVPANTRAAGSGYLPVAQLTPVLQYSAKYSSFGGLMTWDVSQAYANPGFLSGVKSALSGLGAKMVRNMRYGRRHE</sequence>
<dbReference type="SUPFAM" id="SSF51445">
    <property type="entry name" value="(Trans)glycosidases"/>
    <property type="match status" value="1"/>
</dbReference>
<keyword evidence="8" id="KW-0624">Polysaccharide degradation</keyword>
<keyword evidence="6" id="KW-0119">Carbohydrate metabolism</keyword>
<dbReference type="InterPro" id="IPR017853">
    <property type="entry name" value="GH"/>
</dbReference>
<dbReference type="GO" id="GO:0008061">
    <property type="term" value="F:chitin binding"/>
    <property type="evidence" value="ECO:0007669"/>
    <property type="project" value="UniProtKB-KW"/>
</dbReference>
<dbReference type="Proteomes" id="UP000799536">
    <property type="component" value="Unassembled WGS sequence"/>
</dbReference>
<dbReference type="PANTHER" id="PTHR45708:SF49">
    <property type="entry name" value="ENDOCHITINASE"/>
    <property type="match status" value="1"/>
</dbReference>
<comment type="catalytic activity">
    <reaction evidence="1">
        <text>Random endo-hydrolysis of N-acetyl-beta-D-glucosaminide (1-&gt;4)-beta-linkages in chitin and chitodextrins.</text>
        <dbReference type="EC" id="3.2.1.14"/>
    </reaction>
</comment>
<gene>
    <name evidence="12" type="ORF">GQ43DRAFT_207989</name>
</gene>
<evidence type="ECO:0000256" key="5">
    <source>
        <dbReference type="ARBA" id="ARBA00023024"/>
    </source>
</evidence>
<evidence type="ECO:0000313" key="12">
    <source>
        <dbReference type="EMBL" id="KAF2197394.1"/>
    </source>
</evidence>
<dbReference type="Gene3D" id="3.20.20.80">
    <property type="entry name" value="Glycosidases"/>
    <property type="match status" value="1"/>
</dbReference>
<dbReference type="Pfam" id="PF00704">
    <property type="entry name" value="Glyco_hydro_18"/>
    <property type="match status" value="1"/>
</dbReference>